<comment type="similarity">
    <text evidence="4 13">Belongs to the serine/threonine dehydratase family.</text>
</comment>
<dbReference type="GO" id="GO:0006567">
    <property type="term" value="P:L-threonine catabolic process"/>
    <property type="evidence" value="ECO:0007669"/>
    <property type="project" value="TreeGrafter"/>
</dbReference>
<evidence type="ECO:0000256" key="10">
    <source>
        <dbReference type="ARBA" id="ARBA00023239"/>
    </source>
</evidence>
<evidence type="ECO:0000256" key="6">
    <source>
        <dbReference type="ARBA" id="ARBA00022605"/>
    </source>
</evidence>
<dbReference type="FunFam" id="3.40.1020.10:FF:000001">
    <property type="entry name" value="L-threonine dehydratase"/>
    <property type="match status" value="1"/>
</dbReference>
<evidence type="ECO:0000256" key="5">
    <source>
        <dbReference type="ARBA" id="ARBA00011881"/>
    </source>
</evidence>
<dbReference type="InterPro" id="IPR045865">
    <property type="entry name" value="ACT-like_dom_sf"/>
</dbReference>
<dbReference type="InterPro" id="IPR001721">
    <property type="entry name" value="TD_ACT-like"/>
</dbReference>
<comment type="caution">
    <text evidence="15">The sequence shown here is derived from an EMBL/GenBank/DDBJ whole genome shotgun (WGS) entry which is preliminary data.</text>
</comment>
<gene>
    <name evidence="13 15" type="primary">ilvA</name>
    <name evidence="15" type="ORF">C1N32_18820</name>
</gene>
<organism evidence="15 16">
    <name type="scientific">Vibrio diazotrophicus</name>
    <dbReference type="NCBI Taxonomy" id="685"/>
    <lineage>
        <taxon>Bacteria</taxon>
        <taxon>Pseudomonadati</taxon>
        <taxon>Pseudomonadota</taxon>
        <taxon>Gammaproteobacteria</taxon>
        <taxon>Vibrionales</taxon>
        <taxon>Vibrionaceae</taxon>
        <taxon>Vibrio</taxon>
    </lineage>
</organism>
<protein>
    <recommendedName>
        <fullName evidence="13">L-threonine dehydratase</fullName>
        <ecNumber evidence="13">4.3.1.19</ecNumber>
    </recommendedName>
    <alternativeName>
        <fullName evidence="13">Threonine deaminase</fullName>
    </alternativeName>
</protein>
<comment type="function">
    <text evidence="12 13">Catalyzes the anaerobic formation of alpha-ketobutyrate and ammonia from threonine in a two-step reaction. The first step involved a dehydration of threonine and a production of enamine intermediates (aminocrotonate), which tautomerizes to its imine form (iminobutyrate). Both intermediates are unstable and short-lived. The second step is the nonenzymatic hydrolysis of the enamine/imine intermediates to form 2-ketobutyrate and free ammonia. In the low water environment of the cell, the second step is accelerated by RidA.</text>
</comment>
<dbReference type="PANTHER" id="PTHR48078">
    <property type="entry name" value="THREONINE DEHYDRATASE, MITOCHONDRIAL-RELATED"/>
    <property type="match status" value="1"/>
</dbReference>
<dbReference type="GO" id="GO:0003941">
    <property type="term" value="F:L-serine ammonia-lyase activity"/>
    <property type="evidence" value="ECO:0007669"/>
    <property type="project" value="TreeGrafter"/>
</dbReference>
<dbReference type="InterPro" id="IPR001926">
    <property type="entry name" value="TrpB-like_PALP"/>
</dbReference>
<dbReference type="PANTHER" id="PTHR48078:SF11">
    <property type="entry name" value="THREONINE DEHYDRATASE, MITOCHONDRIAL"/>
    <property type="match status" value="1"/>
</dbReference>
<sequence>MTLTQQTGADYLRQVLRAPVYEVANVTPLQDMPRLTARIGNQVQIKREDRQPVHSFKLRGAYNMVANLTEEQKAAGVIAASAGNHAQGMALSGTKLGIKTTIVMPRTTPDIKVEAVRGFGGNVILHGSNFDEAKAEAERLSIENGYTFVPPFDHPLVIAGQGTIGMEMLQQNGHLDYIFVPVGGGGLAAGVAVLVKQLMPEIKIIAVEPEDSACLKAALDAGEPVVLDQVSMFADGVAVKRIGDETFRLCQQYLDGHITVSSDEICAAVKDIFEDTRAIAEPSGALALAGLKKFAEKNQLKDKKLATVLSGANTNFHGLRYVSERCELGEKREGLLAVTIPEQKGAFFKFCQIIGNRAVTEFNYRYSDDELANIFVGVRLVGGQEELQSIIKELHNSGYPVQDLSDDEMAKLHTRYMIGGKPSKPLKERLYSFEFPEYPGALLKFLSTLGTHWNISLFNYRNHGADYGRVLCGFELEQSDLERFSAHLVELGYRCKDETDNPSYRFFLAK</sequence>
<dbReference type="InterPro" id="IPR038110">
    <property type="entry name" value="TD_ACT-like_sf"/>
</dbReference>
<evidence type="ECO:0000256" key="13">
    <source>
        <dbReference type="RuleBase" id="RU362012"/>
    </source>
</evidence>
<dbReference type="SUPFAM" id="SSF53686">
    <property type="entry name" value="Tryptophan synthase beta subunit-like PLP-dependent enzymes"/>
    <property type="match status" value="1"/>
</dbReference>
<dbReference type="CDD" id="cd04906">
    <property type="entry name" value="ACT_ThrD-I_1"/>
    <property type="match status" value="1"/>
</dbReference>
<accession>A0A2J8HVK5</accession>
<dbReference type="InterPro" id="IPR050147">
    <property type="entry name" value="Ser/Thr_Dehydratase"/>
</dbReference>
<comment type="cofactor">
    <cofactor evidence="2 13">
        <name>pyridoxal 5'-phosphate</name>
        <dbReference type="ChEBI" id="CHEBI:597326"/>
    </cofactor>
</comment>
<dbReference type="FunFam" id="3.40.50.1100:FF:000005">
    <property type="entry name" value="Threonine dehydratase catabolic"/>
    <property type="match status" value="1"/>
</dbReference>
<dbReference type="SUPFAM" id="SSF55021">
    <property type="entry name" value="ACT-like"/>
    <property type="match status" value="2"/>
</dbReference>
<dbReference type="Gene3D" id="3.40.1020.10">
    <property type="entry name" value="Biosynthetic Threonine Deaminase, Domain 3"/>
    <property type="match status" value="1"/>
</dbReference>
<evidence type="ECO:0000256" key="11">
    <source>
        <dbReference type="ARBA" id="ARBA00023304"/>
    </source>
</evidence>
<proteinExistence type="inferred from homology"/>
<dbReference type="Proteomes" id="UP000236449">
    <property type="component" value="Unassembled WGS sequence"/>
</dbReference>
<feature type="domain" description="ACT-like" evidence="14">
    <location>
        <begin position="429"/>
        <end position="500"/>
    </location>
</feature>
<dbReference type="PROSITE" id="PS51672">
    <property type="entry name" value="ACT_LIKE"/>
    <property type="match status" value="2"/>
</dbReference>
<name>A0A2J8HVK5_VIBDI</name>
<evidence type="ECO:0000256" key="7">
    <source>
        <dbReference type="ARBA" id="ARBA00022624"/>
    </source>
</evidence>
<dbReference type="GO" id="GO:0004794">
    <property type="term" value="F:threonine deaminase activity"/>
    <property type="evidence" value="ECO:0007669"/>
    <property type="project" value="UniProtKB-UniRule"/>
</dbReference>
<evidence type="ECO:0000256" key="12">
    <source>
        <dbReference type="ARBA" id="ARBA00025527"/>
    </source>
</evidence>
<dbReference type="EC" id="4.3.1.19" evidence="13"/>
<dbReference type="GO" id="GO:0009097">
    <property type="term" value="P:isoleucine biosynthetic process"/>
    <property type="evidence" value="ECO:0007669"/>
    <property type="project" value="UniProtKB-UniRule"/>
</dbReference>
<dbReference type="Pfam" id="PF00585">
    <property type="entry name" value="Thr_dehydrat_C"/>
    <property type="match status" value="2"/>
</dbReference>
<evidence type="ECO:0000313" key="16">
    <source>
        <dbReference type="Proteomes" id="UP000236449"/>
    </source>
</evidence>
<dbReference type="Gene3D" id="3.40.50.1100">
    <property type="match status" value="2"/>
</dbReference>
<dbReference type="CDD" id="cd01562">
    <property type="entry name" value="Thr-dehyd"/>
    <property type="match status" value="1"/>
</dbReference>
<dbReference type="NCBIfam" id="NF006674">
    <property type="entry name" value="PRK09224.1"/>
    <property type="match status" value="1"/>
</dbReference>
<dbReference type="RefSeq" id="WP_102967070.1">
    <property type="nucleotide sequence ID" value="NZ_POSK01000016.1"/>
</dbReference>
<dbReference type="InterPro" id="IPR036052">
    <property type="entry name" value="TrpB-like_PALP_sf"/>
</dbReference>
<dbReference type="CDD" id="cd04907">
    <property type="entry name" value="ACT_ThrD-I_2"/>
    <property type="match status" value="1"/>
</dbReference>
<comment type="subunit">
    <text evidence="5 13">Homotetramer.</text>
</comment>
<reference evidence="15 16" key="1">
    <citation type="submission" date="2018-01" db="EMBL/GenBank/DDBJ databases">
        <title>Draft genome sequences of six Vibrio diazotrophicus strains isolated from deep-sea sediments of the Baltic Sea.</title>
        <authorList>
            <person name="Castillo D."/>
            <person name="Vandieken V."/>
            <person name="Chiang O."/>
            <person name="Middelboe M."/>
        </authorList>
    </citation>
    <scope>NUCLEOTIDE SEQUENCE [LARGE SCALE GENOMIC DNA]</scope>
    <source>
        <strain evidence="15 16">60.27F</strain>
    </source>
</reference>
<dbReference type="NCBIfam" id="TIGR01124">
    <property type="entry name" value="ilvA_2Cterm"/>
    <property type="match status" value="1"/>
</dbReference>
<dbReference type="GO" id="GO:0006565">
    <property type="term" value="P:L-serine catabolic process"/>
    <property type="evidence" value="ECO:0007669"/>
    <property type="project" value="TreeGrafter"/>
</dbReference>
<keyword evidence="6 13" id="KW-0028">Amino-acid biosynthesis</keyword>
<dbReference type="UniPathway" id="UPA00047">
    <property type="reaction ID" value="UER00054"/>
</dbReference>
<dbReference type="InterPro" id="IPR000634">
    <property type="entry name" value="Ser/Thr_deHydtase_PyrdxlP-BS"/>
</dbReference>
<evidence type="ECO:0000256" key="1">
    <source>
        <dbReference type="ARBA" id="ARBA00001274"/>
    </source>
</evidence>
<dbReference type="EMBL" id="POSK01000016">
    <property type="protein sequence ID" value="PNI02307.1"/>
    <property type="molecule type" value="Genomic_DNA"/>
</dbReference>
<comment type="pathway">
    <text evidence="3 13">Amino-acid biosynthesis; L-isoleucine biosynthesis; 2-oxobutanoate from L-threonine: step 1/1.</text>
</comment>
<evidence type="ECO:0000256" key="9">
    <source>
        <dbReference type="ARBA" id="ARBA00022898"/>
    </source>
</evidence>
<keyword evidence="11 13" id="KW-0100">Branched-chain amino acid biosynthesis</keyword>
<keyword evidence="9 13" id="KW-0663">Pyridoxal phosphate</keyword>
<dbReference type="OrthoDB" id="9811476at2"/>
<keyword evidence="8" id="KW-0677">Repeat</keyword>
<evidence type="ECO:0000256" key="3">
    <source>
        <dbReference type="ARBA" id="ARBA00004810"/>
    </source>
</evidence>
<dbReference type="GO" id="GO:0030170">
    <property type="term" value="F:pyridoxal phosphate binding"/>
    <property type="evidence" value="ECO:0007669"/>
    <property type="project" value="InterPro"/>
</dbReference>
<evidence type="ECO:0000256" key="4">
    <source>
        <dbReference type="ARBA" id="ARBA00010869"/>
    </source>
</evidence>
<keyword evidence="7 13" id="KW-0412">Isoleucine biosynthesis</keyword>
<keyword evidence="10 13" id="KW-0456">Lyase</keyword>
<comment type="catalytic activity">
    <reaction evidence="1 13">
        <text>L-threonine = 2-oxobutanoate + NH4(+)</text>
        <dbReference type="Rhea" id="RHEA:22108"/>
        <dbReference type="ChEBI" id="CHEBI:16763"/>
        <dbReference type="ChEBI" id="CHEBI:28938"/>
        <dbReference type="ChEBI" id="CHEBI:57926"/>
        <dbReference type="EC" id="4.3.1.19"/>
    </reaction>
</comment>
<feature type="domain" description="ACT-like" evidence="14">
    <location>
        <begin position="334"/>
        <end position="406"/>
    </location>
</feature>
<dbReference type="AlphaFoldDB" id="A0A2J8HVK5"/>
<dbReference type="PROSITE" id="PS00165">
    <property type="entry name" value="DEHYDRATASE_SER_THR"/>
    <property type="match status" value="1"/>
</dbReference>
<evidence type="ECO:0000256" key="8">
    <source>
        <dbReference type="ARBA" id="ARBA00022737"/>
    </source>
</evidence>
<evidence type="ECO:0000259" key="14">
    <source>
        <dbReference type="PROSITE" id="PS51672"/>
    </source>
</evidence>
<evidence type="ECO:0000313" key="15">
    <source>
        <dbReference type="EMBL" id="PNI02307.1"/>
    </source>
</evidence>
<dbReference type="Pfam" id="PF00291">
    <property type="entry name" value="PALP"/>
    <property type="match status" value="1"/>
</dbReference>
<dbReference type="FunFam" id="3.40.50.1100:FF:000007">
    <property type="entry name" value="L-threonine dehydratase catabolic TdcB"/>
    <property type="match status" value="1"/>
</dbReference>
<evidence type="ECO:0000256" key="2">
    <source>
        <dbReference type="ARBA" id="ARBA00001933"/>
    </source>
</evidence>
<dbReference type="InterPro" id="IPR005787">
    <property type="entry name" value="Thr_deHydtase_biosynth"/>
</dbReference>